<dbReference type="Proteomes" id="UP000009881">
    <property type="component" value="Unassembled WGS sequence"/>
</dbReference>
<dbReference type="eggNOG" id="ENOG503352D">
    <property type="taxonomic scope" value="Bacteria"/>
</dbReference>
<protein>
    <submittedName>
        <fullName evidence="1">Uncharacterized protein</fullName>
    </submittedName>
</protein>
<comment type="caution">
    <text evidence="1">The sequence shown here is derived from an EMBL/GenBank/DDBJ whole genome shotgun (WGS) entry which is preliminary data.</text>
</comment>
<evidence type="ECO:0000313" key="2">
    <source>
        <dbReference type="Proteomes" id="UP000009881"/>
    </source>
</evidence>
<gene>
    <name evidence="1" type="ORF">C882_3150</name>
</gene>
<keyword evidence="2" id="KW-1185">Reference proteome</keyword>
<proteinExistence type="predicted"/>
<sequence length="156" mass="16648">MAVAALLTAAAGANPAAASSCADRDEAAALHVRSLQTWMVVASLTCGSVDAYNEFVLKFRPALQRHGDALIGYFQRTYGGQGTSKLNRYVTLLANQASALSLKDRGSYCARTAEMYDEMQDGVSLTQLESYSAENVGLLAVEPKSCMSENLVVSLK</sequence>
<accession>K9HV01</accession>
<dbReference type="EMBL" id="ANHY01000004">
    <property type="protein sequence ID" value="EKV32086.1"/>
    <property type="molecule type" value="Genomic_DNA"/>
</dbReference>
<dbReference type="AlphaFoldDB" id="K9HV01"/>
<evidence type="ECO:0000313" key="1">
    <source>
        <dbReference type="EMBL" id="EKV32086.1"/>
    </source>
</evidence>
<reference evidence="1 2" key="1">
    <citation type="journal article" date="2013" name="Genome Announc.">
        <title>Draft Genome Sequence of an Alphaproteobacterium, Caenispirillum salinarum AK4(T), Isolated from a Solar Saltern.</title>
        <authorList>
            <person name="Khatri I."/>
            <person name="Singh A."/>
            <person name="Korpole S."/>
            <person name="Pinnaka A.K."/>
            <person name="Subramanian S."/>
        </authorList>
    </citation>
    <scope>NUCLEOTIDE SEQUENCE [LARGE SCALE GENOMIC DNA]</scope>
    <source>
        <strain evidence="1 2">AK4</strain>
    </source>
</reference>
<organism evidence="1 2">
    <name type="scientific">Caenispirillum salinarum AK4</name>
    <dbReference type="NCBI Taxonomy" id="1238182"/>
    <lineage>
        <taxon>Bacteria</taxon>
        <taxon>Pseudomonadati</taxon>
        <taxon>Pseudomonadota</taxon>
        <taxon>Alphaproteobacteria</taxon>
        <taxon>Rhodospirillales</taxon>
        <taxon>Novispirillaceae</taxon>
        <taxon>Caenispirillum</taxon>
    </lineage>
</organism>
<name>K9HV01_9PROT</name>